<accession>A3ZZX8</accession>
<organism evidence="1 2">
    <name type="scientific">Blastopirellula marina DSM 3645</name>
    <dbReference type="NCBI Taxonomy" id="314230"/>
    <lineage>
        <taxon>Bacteria</taxon>
        <taxon>Pseudomonadati</taxon>
        <taxon>Planctomycetota</taxon>
        <taxon>Planctomycetia</taxon>
        <taxon>Pirellulales</taxon>
        <taxon>Pirellulaceae</taxon>
        <taxon>Blastopirellula</taxon>
    </lineage>
</organism>
<evidence type="ECO:0000313" key="2">
    <source>
        <dbReference type="Proteomes" id="UP000004358"/>
    </source>
</evidence>
<dbReference type="STRING" id="314230.DSM3645_27126"/>
<reference evidence="1 2" key="1">
    <citation type="submission" date="2006-02" db="EMBL/GenBank/DDBJ databases">
        <authorList>
            <person name="Amann R."/>
            <person name="Ferriera S."/>
            <person name="Johnson J."/>
            <person name="Kravitz S."/>
            <person name="Halpern A."/>
            <person name="Remington K."/>
            <person name="Beeson K."/>
            <person name="Tran B."/>
            <person name="Rogers Y.-H."/>
            <person name="Friedman R."/>
            <person name="Venter J.C."/>
        </authorList>
    </citation>
    <scope>NUCLEOTIDE SEQUENCE [LARGE SCALE GENOMIC DNA]</scope>
    <source>
        <strain evidence="1 2">DSM 3645</strain>
    </source>
</reference>
<dbReference type="Proteomes" id="UP000004358">
    <property type="component" value="Unassembled WGS sequence"/>
</dbReference>
<sequence length="74" mass="7880">MTTCCRKILRQQLPPITACWGGGFKLVPFDPGVTSALKARPLAARALKVRHWVDFIADSSIASGVPSGQSTIGK</sequence>
<dbReference type="EMBL" id="AANZ01000026">
    <property type="protein sequence ID" value="EAQ77922.1"/>
    <property type="molecule type" value="Genomic_DNA"/>
</dbReference>
<name>A3ZZX8_9BACT</name>
<gene>
    <name evidence="1" type="ORF">DSM3645_27126</name>
</gene>
<dbReference type="HOGENOM" id="CLU_2680334_0_0_0"/>
<proteinExistence type="predicted"/>
<evidence type="ECO:0000313" key="1">
    <source>
        <dbReference type="EMBL" id="EAQ77922.1"/>
    </source>
</evidence>
<comment type="caution">
    <text evidence="1">The sequence shown here is derived from an EMBL/GenBank/DDBJ whole genome shotgun (WGS) entry which is preliminary data.</text>
</comment>
<protein>
    <submittedName>
        <fullName evidence="1">Uncharacterized protein</fullName>
    </submittedName>
</protein>
<dbReference type="AlphaFoldDB" id="A3ZZX8"/>